<evidence type="ECO:0000256" key="3">
    <source>
        <dbReference type="SAM" id="Coils"/>
    </source>
</evidence>
<dbReference type="PANTHER" id="PTHR12499:SF0">
    <property type="entry name" value="OPTIC ATROPHY 3 PROTEIN"/>
    <property type="match status" value="1"/>
</dbReference>
<dbReference type="AlphaFoldDB" id="A0A0G4H139"/>
<evidence type="ECO:0000256" key="4">
    <source>
        <dbReference type="SAM" id="MobiDB-lite"/>
    </source>
</evidence>
<feature type="coiled-coil region" evidence="3">
    <location>
        <begin position="105"/>
        <end position="139"/>
    </location>
</feature>
<dbReference type="VEuPathDB" id="CryptoDB:Cvel_802"/>
<dbReference type="CDD" id="cd14686">
    <property type="entry name" value="bZIP"/>
    <property type="match status" value="1"/>
</dbReference>
<dbReference type="GO" id="GO:0019216">
    <property type="term" value="P:regulation of lipid metabolic process"/>
    <property type="evidence" value="ECO:0007669"/>
    <property type="project" value="TreeGrafter"/>
</dbReference>
<feature type="region of interest" description="Disordered" evidence="4">
    <location>
        <begin position="170"/>
        <end position="238"/>
    </location>
</feature>
<evidence type="ECO:0000256" key="1">
    <source>
        <dbReference type="ARBA" id="ARBA00007584"/>
    </source>
</evidence>
<sequence length="238" mass="26355">MAPFPLIKLGSLAIKQISKPIGTYVKNQAKNHPSFRRFCAGFAQGYHTFEQRLARVFYDQRSMRNIQVAPLSEERAINLGSEMLAEGIIFGIAGLALALEYRRSGEKENQKEQKLQSTLERLQAQIDQLQSENDRLFKEVMPKHEHTREEIPEWEKEPSFVSRMASWVWGSSSDSSTTARASDDGGGGDKASAPASTASDKRKQTQSETQSQPASPPSSPKASSQTKASTPQQKQPGT</sequence>
<organism evidence="5">
    <name type="scientific">Chromera velia CCMP2878</name>
    <dbReference type="NCBI Taxonomy" id="1169474"/>
    <lineage>
        <taxon>Eukaryota</taxon>
        <taxon>Sar</taxon>
        <taxon>Alveolata</taxon>
        <taxon>Colpodellida</taxon>
        <taxon>Chromeraceae</taxon>
        <taxon>Chromera</taxon>
    </lineage>
</organism>
<protein>
    <recommendedName>
        <fullName evidence="6">OPA3-like protein</fullName>
    </recommendedName>
</protein>
<dbReference type="Pfam" id="PF07047">
    <property type="entry name" value="OPA3"/>
    <property type="match status" value="1"/>
</dbReference>
<evidence type="ECO:0008006" key="6">
    <source>
        <dbReference type="Google" id="ProtNLM"/>
    </source>
</evidence>
<gene>
    <name evidence="5" type="ORF">Cvel_802</name>
</gene>
<feature type="compositionally biased region" description="Low complexity" evidence="4">
    <location>
        <begin position="220"/>
        <end position="230"/>
    </location>
</feature>
<dbReference type="PhylomeDB" id="A0A0G4H139"/>
<keyword evidence="2 3" id="KW-0175">Coiled coil</keyword>
<accession>A0A0G4H139</accession>
<name>A0A0G4H139_9ALVE</name>
<comment type="similarity">
    <text evidence="1">Belongs to the OPA3 family.</text>
</comment>
<dbReference type="PANTHER" id="PTHR12499">
    <property type="entry name" value="OPTIC ATROPHY 3 PROTEIN OPA3"/>
    <property type="match status" value="1"/>
</dbReference>
<dbReference type="InterPro" id="IPR010754">
    <property type="entry name" value="OPA3-like"/>
</dbReference>
<dbReference type="GO" id="GO:0005739">
    <property type="term" value="C:mitochondrion"/>
    <property type="evidence" value="ECO:0007669"/>
    <property type="project" value="TreeGrafter"/>
</dbReference>
<proteinExistence type="inferred from homology"/>
<reference evidence="5" key="1">
    <citation type="submission" date="2014-11" db="EMBL/GenBank/DDBJ databases">
        <authorList>
            <person name="Otto D Thomas"/>
            <person name="Naeem Raeece"/>
        </authorList>
    </citation>
    <scope>NUCLEOTIDE SEQUENCE</scope>
</reference>
<evidence type="ECO:0000313" key="5">
    <source>
        <dbReference type="EMBL" id="CEM37270.1"/>
    </source>
</evidence>
<feature type="compositionally biased region" description="Low complexity" evidence="4">
    <location>
        <begin position="171"/>
        <end position="180"/>
    </location>
</feature>
<dbReference type="EMBL" id="CDMZ01001766">
    <property type="protein sequence ID" value="CEM37270.1"/>
    <property type="molecule type" value="Genomic_DNA"/>
</dbReference>
<evidence type="ECO:0000256" key="2">
    <source>
        <dbReference type="ARBA" id="ARBA00023054"/>
    </source>
</evidence>